<reference evidence="2 3" key="1">
    <citation type="journal article" date="2013" name="Int. J. Syst. Evol. Microbiol.">
        <title>Celerinatantimonas yamalensis sp. nov., a cold-adapted diazotrophic bacterium from a cold permafrost brine.</title>
        <authorList>
            <person name="Shcherbakova V."/>
            <person name="Chuvilskaya N."/>
            <person name="Rivkina E."/>
            <person name="Demidov N."/>
            <person name="Uchaeva V."/>
            <person name="Suetin S."/>
            <person name="Suzina N."/>
            <person name="Gilichinsky D."/>
        </authorList>
    </citation>
    <scope>NUCLEOTIDE SEQUENCE [LARGE SCALE GENOMIC DNA]</scope>
    <source>
        <strain evidence="2 3">C7</strain>
    </source>
</reference>
<keyword evidence="1" id="KW-1133">Transmembrane helix</keyword>
<dbReference type="EMBL" id="JBEQCT010000006">
    <property type="protein sequence ID" value="MFM2486055.1"/>
    <property type="molecule type" value="Genomic_DNA"/>
</dbReference>
<comment type="caution">
    <text evidence="2">The sequence shown here is derived from an EMBL/GenBank/DDBJ whole genome shotgun (WGS) entry which is preliminary data.</text>
</comment>
<evidence type="ECO:0000313" key="3">
    <source>
        <dbReference type="Proteomes" id="UP001629953"/>
    </source>
</evidence>
<feature type="transmembrane region" description="Helical" evidence="1">
    <location>
        <begin position="53"/>
        <end position="71"/>
    </location>
</feature>
<evidence type="ECO:0000256" key="1">
    <source>
        <dbReference type="SAM" id="Phobius"/>
    </source>
</evidence>
<gene>
    <name evidence="2" type="ORF">ABUE30_13470</name>
</gene>
<protein>
    <submittedName>
        <fullName evidence="2">Uncharacterized protein</fullName>
    </submittedName>
</protein>
<dbReference type="RefSeq" id="WP_408624319.1">
    <property type="nucleotide sequence ID" value="NZ_JBEQCT010000006.1"/>
</dbReference>
<sequence>MEQKVPNASEIYAPLCVSVAIVLGLFGVIYAATYHFWPQRMPALTPDEFAVNMQRLIGLAVGLMLAALLAMRRGGLRSGSE</sequence>
<dbReference type="Proteomes" id="UP001629953">
    <property type="component" value="Unassembled WGS sequence"/>
</dbReference>
<organism evidence="2 3">
    <name type="scientific">Celerinatantimonas yamalensis</name>
    <dbReference type="NCBI Taxonomy" id="559956"/>
    <lineage>
        <taxon>Bacteria</taxon>
        <taxon>Pseudomonadati</taxon>
        <taxon>Pseudomonadota</taxon>
        <taxon>Gammaproteobacteria</taxon>
        <taxon>Celerinatantimonadaceae</taxon>
        <taxon>Celerinatantimonas</taxon>
    </lineage>
</organism>
<accession>A0ABW9G9Y8</accession>
<feature type="transmembrane region" description="Helical" evidence="1">
    <location>
        <begin position="12"/>
        <end position="33"/>
    </location>
</feature>
<keyword evidence="1" id="KW-0472">Membrane</keyword>
<keyword evidence="1" id="KW-0812">Transmembrane</keyword>
<evidence type="ECO:0000313" key="2">
    <source>
        <dbReference type="EMBL" id="MFM2486055.1"/>
    </source>
</evidence>
<proteinExistence type="predicted"/>
<keyword evidence="3" id="KW-1185">Reference proteome</keyword>
<name>A0ABW9G9Y8_9GAMM</name>